<evidence type="ECO:0000256" key="1">
    <source>
        <dbReference type="SAM" id="MobiDB-lite"/>
    </source>
</evidence>
<dbReference type="Pfam" id="PF18974">
    <property type="entry name" value="DUF5710"/>
    <property type="match status" value="1"/>
</dbReference>
<reference evidence="3" key="2">
    <citation type="submission" date="2022-06" db="UniProtKB">
        <authorList>
            <consortium name="EnsemblMetazoa"/>
        </authorList>
    </citation>
    <scope>IDENTIFICATION</scope>
    <source>
        <strain evidence="3">DF5081</strain>
    </source>
</reference>
<dbReference type="Pfam" id="PF10134">
    <property type="entry name" value="RPA"/>
    <property type="match status" value="1"/>
</dbReference>
<feature type="domain" description="DUF5710" evidence="2">
    <location>
        <begin position="49"/>
        <end position="78"/>
    </location>
</feature>
<protein>
    <submittedName>
        <fullName evidence="3">DUF5710 domain-containing protein</fullName>
    </submittedName>
</protein>
<accession>A0A8R1IA60</accession>
<keyword evidence="4" id="KW-1185">Reference proteome</keyword>
<feature type="region of interest" description="Disordered" evidence="1">
    <location>
        <begin position="102"/>
        <end position="127"/>
    </location>
</feature>
<feature type="compositionally biased region" description="Basic and acidic residues" evidence="1">
    <location>
        <begin position="103"/>
        <end position="112"/>
    </location>
</feature>
<sequence length="407" mass="45872">MAPRSCATSCAATLPPPHGRMQALSLRPPLSLPRRHRMAADAKAPRRARTYLDVPFDAKDFAKNNGARWDKTRKSWYVLGEVPEMLMGFTISPAKNAALLKQDAADHKRAEDTANANKQRLRKPPAGDAQADFFVPSLYDVPAKDSFSIMDVAVFRLSKRDKRRSDIIRYELPDGLVEVSAGAYGMATVWDYDIVLMYISHLAEALNRHRKFGGPLPSRVFRPHPSEILKFCRMSDGGRQYEAIEGAIDRLRTTVVKNIRTIKGRQRTAWAPEGLIAEGSRTVSDTTTGRVTEVEIVVPSWIYDEVVKTEQPEILTMHRDYFLLEGGIARFLYRLARRAAGRTSAEWLFRTLYERSGSTGTFKEFSRSVRSLIQTNELPEYMLSEISGKGGPLLRMTYRGTILEGEV</sequence>
<evidence type="ECO:0000313" key="4">
    <source>
        <dbReference type="Proteomes" id="UP000005237"/>
    </source>
</evidence>
<name>A0A8R1IA60_CAEJA</name>
<evidence type="ECO:0000259" key="2">
    <source>
        <dbReference type="Pfam" id="PF18974"/>
    </source>
</evidence>
<dbReference type="AlphaFoldDB" id="A0A8R1IA60"/>
<reference evidence="4" key="1">
    <citation type="submission" date="2010-08" db="EMBL/GenBank/DDBJ databases">
        <authorList>
            <consortium name="Caenorhabditis japonica Sequencing Consortium"/>
            <person name="Wilson R.K."/>
        </authorList>
    </citation>
    <scope>NUCLEOTIDE SEQUENCE [LARGE SCALE GENOMIC DNA]</scope>
    <source>
        <strain evidence="4">DF5081</strain>
    </source>
</reference>
<organism evidence="3 4">
    <name type="scientific">Caenorhabditis japonica</name>
    <dbReference type="NCBI Taxonomy" id="281687"/>
    <lineage>
        <taxon>Eukaryota</taxon>
        <taxon>Metazoa</taxon>
        <taxon>Ecdysozoa</taxon>
        <taxon>Nematoda</taxon>
        <taxon>Chromadorea</taxon>
        <taxon>Rhabditida</taxon>
        <taxon>Rhabditina</taxon>
        <taxon>Rhabditomorpha</taxon>
        <taxon>Rhabditoidea</taxon>
        <taxon>Rhabditidae</taxon>
        <taxon>Peloderinae</taxon>
        <taxon>Caenorhabditis</taxon>
    </lineage>
</organism>
<dbReference type="InterPro" id="IPR018777">
    <property type="entry name" value="Replication_initiator_prot_A"/>
</dbReference>
<dbReference type="EnsemblMetazoa" id="CJA31677.1">
    <property type="protein sequence ID" value="CJA31677.1"/>
    <property type="gene ID" value="WBGene00207524"/>
</dbReference>
<dbReference type="Proteomes" id="UP000005237">
    <property type="component" value="Unassembled WGS sequence"/>
</dbReference>
<dbReference type="InterPro" id="IPR043764">
    <property type="entry name" value="DUF5710"/>
</dbReference>
<proteinExistence type="predicted"/>
<evidence type="ECO:0000313" key="3">
    <source>
        <dbReference type="EnsemblMetazoa" id="CJA31677.1"/>
    </source>
</evidence>